<comment type="caution">
    <text evidence="2">The sequence shown here is derived from an EMBL/GenBank/DDBJ whole genome shotgun (WGS) entry which is preliminary data.</text>
</comment>
<evidence type="ECO:0000313" key="3">
    <source>
        <dbReference type="Proteomes" id="UP000230790"/>
    </source>
</evidence>
<proteinExistence type="predicted"/>
<dbReference type="InterPro" id="IPR018110">
    <property type="entry name" value="Mandel_Rmase/mucon_lact_enz_CS"/>
</dbReference>
<dbReference type="SMART" id="SM00922">
    <property type="entry name" value="MR_MLE"/>
    <property type="match status" value="1"/>
</dbReference>
<dbReference type="InterPro" id="IPR034593">
    <property type="entry name" value="DgoD-like"/>
</dbReference>
<dbReference type="Pfam" id="PF02746">
    <property type="entry name" value="MR_MLE_N"/>
    <property type="match status" value="1"/>
</dbReference>
<dbReference type="PANTHER" id="PTHR48080">
    <property type="entry name" value="D-GALACTONATE DEHYDRATASE-RELATED"/>
    <property type="match status" value="1"/>
</dbReference>
<dbReference type="InterPro" id="IPR029065">
    <property type="entry name" value="Enolase_C-like"/>
</dbReference>
<dbReference type="GO" id="GO:0009063">
    <property type="term" value="P:amino acid catabolic process"/>
    <property type="evidence" value="ECO:0007669"/>
    <property type="project" value="InterPro"/>
</dbReference>
<dbReference type="Proteomes" id="UP000230790">
    <property type="component" value="Unassembled WGS sequence"/>
</dbReference>
<dbReference type="SUPFAM" id="SSF54826">
    <property type="entry name" value="Enolase N-terminal domain-like"/>
    <property type="match status" value="1"/>
</dbReference>
<dbReference type="Gene3D" id="3.20.20.120">
    <property type="entry name" value="Enolase-like C-terminal domain"/>
    <property type="match status" value="1"/>
</dbReference>
<gene>
    <name evidence="2" type="ORF">CUN48_09995</name>
</gene>
<accession>A0A2M8QBL4</accession>
<dbReference type="InterPro" id="IPR013341">
    <property type="entry name" value="Mandelate_racemase_N_dom"/>
</dbReference>
<dbReference type="InterPro" id="IPR029017">
    <property type="entry name" value="Enolase-like_N"/>
</dbReference>
<feature type="domain" description="Mandelate racemase/muconate lactonizing enzyme C-terminal" evidence="1">
    <location>
        <begin position="132"/>
        <end position="283"/>
    </location>
</feature>
<evidence type="ECO:0000259" key="1">
    <source>
        <dbReference type="SMART" id="SM00922"/>
    </source>
</evidence>
<protein>
    <submittedName>
        <fullName evidence="2">Starvation-sensing protein RspA</fullName>
    </submittedName>
</protein>
<dbReference type="InterPro" id="IPR013342">
    <property type="entry name" value="Mandelate_racemase_C"/>
</dbReference>
<dbReference type="Gene3D" id="3.30.390.10">
    <property type="entry name" value="Enolase-like, N-terminal domain"/>
    <property type="match status" value="1"/>
</dbReference>
<dbReference type="InterPro" id="IPR036849">
    <property type="entry name" value="Enolase-like_C_sf"/>
</dbReference>
<dbReference type="Pfam" id="PF13378">
    <property type="entry name" value="MR_MLE_C"/>
    <property type="match status" value="1"/>
</dbReference>
<dbReference type="PANTHER" id="PTHR48080:SF6">
    <property type="entry name" value="STARVATION-SENSING PROTEIN RSPA"/>
    <property type="match status" value="1"/>
</dbReference>
<dbReference type="EMBL" id="PGTN01000063">
    <property type="protein sequence ID" value="PJF47174.1"/>
    <property type="molecule type" value="Genomic_DNA"/>
</dbReference>
<reference evidence="2 3" key="1">
    <citation type="submission" date="2017-11" db="EMBL/GenBank/DDBJ databases">
        <title>Evolution of Phototrophy in the Chloroflexi Phylum Driven by Horizontal Gene Transfer.</title>
        <authorList>
            <person name="Ward L.M."/>
            <person name="Hemp J."/>
            <person name="Shih P.M."/>
            <person name="Mcglynn S.E."/>
            <person name="Fischer W."/>
        </authorList>
    </citation>
    <scope>NUCLEOTIDE SEQUENCE [LARGE SCALE GENOMIC DNA]</scope>
    <source>
        <strain evidence="2">JP3_7</strain>
    </source>
</reference>
<dbReference type="GO" id="GO:0000287">
    <property type="term" value="F:magnesium ion binding"/>
    <property type="evidence" value="ECO:0007669"/>
    <property type="project" value="UniProtKB-ARBA"/>
</dbReference>
<sequence length="437" mass="48810">MPITITNVKCILTAPAGIGLAVVKVETSDAGLYGVGCATFTQRLTLVKAAVEDYLRPLLIGRDVSRIEDIWQLCYQNSYWRNGPALNNAISGVDQALWDIKGKLAKMPLYDLLGGKSRDGVAIYRHADGRDPQEVLDNVYRLKEQGVMYIRCQLGGYGGPAKQDQALGSRAKRTARKTERPYNNVSVYGGIKGQARSPEGALPGEYYDPDVYMRSVEKMFDYIRSKIGFETPLLHDVHERLPPIEAVRFAKALEPYRLFFLEDALAPEDIEWFRRIRQHATVPLAMGELFTHPLEWKPLIVEQLIDFIRVHISDIGGITPARKLAALCEAFGVRTAWHGPGDVSPVGHAANVHLDLHLHNFGIQEFSGFPDPLQEVFPGCPELRNGYLYANDKPGLGIDVDEKQAAKYPIHGDMGQFKGGVIYWTQSRLPDGTLWRP</sequence>
<dbReference type="AlphaFoldDB" id="A0A2M8QBL4"/>
<evidence type="ECO:0000313" key="2">
    <source>
        <dbReference type="EMBL" id="PJF47174.1"/>
    </source>
</evidence>
<organism evidence="2 3">
    <name type="scientific">Candidatus Thermofonsia Clade 3 bacterium</name>
    <dbReference type="NCBI Taxonomy" id="2364212"/>
    <lineage>
        <taxon>Bacteria</taxon>
        <taxon>Bacillati</taxon>
        <taxon>Chloroflexota</taxon>
        <taxon>Candidatus Thermofontia</taxon>
        <taxon>Candidatus Thermofonsia Clade 3</taxon>
    </lineage>
</organism>
<name>A0A2M8QBL4_9CHLR</name>
<dbReference type="PROSITE" id="PS00908">
    <property type="entry name" value="MR_MLE_1"/>
    <property type="match status" value="1"/>
</dbReference>
<dbReference type="SUPFAM" id="SSF51604">
    <property type="entry name" value="Enolase C-terminal domain-like"/>
    <property type="match status" value="1"/>
</dbReference>